<dbReference type="Gene3D" id="3.60.10.10">
    <property type="entry name" value="Endonuclease/exonuclease/phosphatase"/>
    <property type="match status" value="1"/>
</dbReference>
<evidence type="ECO:0000313" key="3">
    <source>
        <dbReference type="Proteomes" id="UP000225706"/>
    </source>
</evidence>
<dbReference type="PANTHER" id="PTHR33332">
    <property type="entry name" value="REVERSE TRANSCRIPTASE DOMAIN-CONTAINING PROTEIN"/>
    <property type="match status" value="1"/>
</dbReference>
<dbReference type="AlphaFoldDB" id="A0A2B4R7I3"/>
<dbReference type="CDD" id="cd01650">
    <property type="entry name" value="RT_nLTR_like"/>
    <property type="match status" value="1"/>
</dbReference>
<gene>
    <name evidence="2" type="ORF">AWC38_SpisGene23748</name>
</gene>
<reference evidence="3" key="1">
    <citation type="journal article" date="2017" name="bioRxiv">
        <title>Comparative analysis of the genomes of Stylophora pistillata and Acropora digitifera provides evidence for extensive differences between species of corals.</title>
        <authorList>
            <person name="Voolstra C.R."/>
            <person name="Li Y."/>
            <person name="Liew Y.J."/>
            <person name="Baumgarten S."/>
            <person name="Zoccola D."/>
            <person name="Flot J.-F."/>
            <person name="Tambutte S."/>
            <person name="Allemand D."/>
            <person name="Aranda M."/>
        </authorList>
    </citation>
    <scope>NUCLEOTIDE SEQUENCE [LARGE SCALE GENOMIC DNA]</scope>
</reference>
<proteinExistence type="predicted"/>
<keyword evidence="2" id="KW-0808">Transferase</keyword>
<evidence type="ECO:0000313" key="2">
    <source>
        <dbReference type="EMBL" id="PFX12317.1"/>
    </source>
</evidence>
<accession>A0A2B4R7I3</accession>
<dbReference type="GO" id="GO:0003964">
    <property type="term" value="F:RNA-directed DNA polymerase activity"/>
    <property type="evidence" value="ECO:0007669"/>
    <property type="project" value="UniProtKB-KW"/>
</dbReference>
<dbReference type="SUPFAM" id="SSF56219">
    <property type="entry name" value="DNase I-like"/>
    <property type="match status" value="1"/>
</dbReference>
<name>A0A2B4R7I3_STYPI</name>
<dbReference type="Proteomes" id="UP000225706">
    <property type="component" value="Unassembled WGS sequence"/>
</dbReference>
<organism evidence="2 3">
    <name type="scientific">Stylophora pistillata</name>
    <name type="common">Smooth cauliflower coral</name>
    <dbReference type="NCBI Taxonomy" id="50429"/>
    <lineage>
        <taxon>Eukaryota</taxon>
        <taxon>Metazoa</taxon>
        <taxon>Cnidaria</taxon>
        <taxon>Anthozoa</taxon>
        <taxon>Hexacorallia</taxon>
        <taxon>Scleractinia</taxon>
        <taxon>Astrocoeniina</taxon>
        <taxon>Pocilloporidae</taxon>
        <taxon>Stylophora</taxon>
    </lineage>
</organism>
<keyword evidence="2" id="KW-0548">Nucleotidyltransferase</keyword>
<keyword evidence="3" id="KW-1185">Reference proteome</keyword>
<dbReference type="InterPro" id="IPR043502">
    <property type="entry name" value="DNA/RNA_pol_sf"/>
</dbReference>
<dbReference type="STRING" id="50429.A0A2B4R7I3"/>
<dbReference type="InterPro" id="IPR000477">
    <property type="entry name" value="RT_dom"/>
</dbReference>
<comment type="caution">
    <text evidence="2">The sequence shown here is derived from an EMBL/GenBank/DDBJ whole genome shotgun (WGS) entry which is preliminary data.</text>
</comment>
<keyword evidence="2" id="KW-0695">RNA-directed DNA polymerase</keyword>
<feature type="domain" description="Reverse transcriptase" evidence="1">
    <location>
        <begin position="195"/>
        <end position="461"/>
    </location>
</feature>
<protein>
    <submittedName>
        <fullName evidence="2">Putative RNA-directed DNA polymerase from transposon X-element</fullName>
    </submittedName>
</protein>
<dbReference type="SUPFAM" id="SSF56672">
    <property type="entry name" value="DNA/RNA polymerases"/>
    <property type="match status" value="1"/>
</dbReference>
<sequence>MVQLLHSSSSASFSKPAFGSGRLRCLLTNVRSLKNKLLDIQAAVYSAGLDIIAVTETWLNSCNLDHEILPSGCQLHRKDRQDRQGGGILFALRNDFVVVRRYDLETDCGLMWNELQTAAGLKLLFGVFYRPPNTGIEYMLLLQESCSRIDNLTFNKIFLVGDFNLLNFDWINQIPLSTDQLYLKTYEIINDLFLTQEITPATREKWKDSNFTPVFKPGQKDVNTNYRGISLLSIMSKCLERCVHTHIYSHVQDSLHPEQHAFRKHKYCVTQLVQYIHSLAKTLDSGGQTDVIYLDMAKAFDRVPHEKLMYKLEMLGFRNPFLAWIKDYLTNRRHRVPIEGIASDWKPVTSGVPQGSIIGPILFLVYVNYIAENLSTGTSLPFYADYAECARVINDLNDCYTLQNDLSALHDWRKLWERNFNLQKCKQLCITRKKKPIHNIYHLGTEQLLLSDTEKDLGVMLLHTLAWHDHIFTKVNSANKILRLIKRTCGNQTQSAVIRKLYIHLVRPHPEYACEI</sequence>
<evidence type="ECO:0000259" key="1">
    <source>
        <dbReference type="PROSITE" id="PS50878"/>
    </source>
</evidence>
<dbReference type="Pfam" id="PF00078">
    <property type="entry name" value="RVT_1"/>
    <property type="match status" value="1"/>
</dbReference>
<dbReference type="InterPro" id="IPR036691">
    <property type="entry name" value="Endo/exonu/phosph_ase_sf"/>
</dbReference>
<dbReference type="PROSITE" id="PS50878">
    <property type="entry name" value="RT_POL"/>
    <property type="match status" value="1"/>
</dbReference>
<dbReference type="EMBL" id="LSMT01001443">
    <property type="protein sequence ID" value="PFX12317.1"/>
    <property type="molecule type" value="Genomic_DNA"/>
</dbReference>
<dbReference type="OrthoDB" id="427096at2759"/>